<feature type="transmembrane region" description="Helical" evidence="6">
    <location>
        <begin position="369"/>
        <end position="387"/>
    </location>
</feature>
<dbReference type="Proteomes" id="UP001229244">
    <property type="component" value="Unassembled WGS sequence"/>
</dbReference>
<organism evidence="8 9">
    <name type="scientific">Amorphus orientalis</name>
    <dbReference type="NCBI Taxonomy" id="649198"/>
    <lineage>
        <taxon>Bacteria</taxon>
        <taxon>Pseudomonadati</taxon>
        <taxon>Pseudomonadota</taxon>
        <taxon>Alphaproteobacteria</taxon>
        <taxon>Hyphomicrobiales</taxon>
        <taxon>Amorphaceae</taxon>
        <taxon>Amorphus</taxon>
    </lineage>
</organism>
<accession>A0AAE4AQE5</accession>
<name>A0AAE4AQE5_9HYPH</name>
<feature type="transmembrane region" description="Helical" evidence="6">
    <location>
        <begin position="729"/>
        <end position="753"/>
    </location>
</feature>
<gene>
    <name evidence="8" type="ORF">J2S73_000428</name>
</gene>
<sequence length="854" mass="89515">MAGGSRSGGPGFGTALRFALREMRGGLKGFYVFIACIAIGVGTIAGVGSLAKALSEGIVAEGQTILGGDLDVSLIHRQASAVERAFLDEQGRLSEVATLRAMVRKPDASDQALVEIKAVDDAYPLYGTVELSSGRSLDDALAGDAEHPALADPALLARLDVEPGDTLSLGRIRITLVDTIEAEPDKLSGGVEFGPRLMVSVDTLEESGLVQPGSLVRWHYRVAGESGSMSDARLSAVAEAATADFPDAGWRIRARTEAAPGLRDSIERFAQFLTLVGLTALVVGGVGVANAVRAYLDRKRAVIATFRCLGADGTFVFTVYLAQIVMLAGIGIAIGLAFGAVIPPLAAVLLVGILPVSTLGGIYPGELVLSILYGLLTALAFALWPLGRAHDVPPTALFRGREASSAGLPKRRYLAASAAVTGLLVVVAVALAHDRFLAFVYVVAVVAAFLLLRVVAWGIMALARIAPHPRATGARLALGNIHRRGALTPTVVLSLGLGLALLVTLALIDGNLRNTLTAQLPERAPSFFFVDIQDRERDGFLATLEEEAPDAVIEMQPMLRGRIVSLKGIAAADYDAPEAEWVLRGDRGITYAADKPENSTIVEGAWWPEDYDGTPQVSFAAELAQELGLSVGDPVTVNVLGRTIETEVANLRTVAWESLSINFVMIFSPNTFAGAPHAHLATLTYPDGGTTEREVALLRMLADAYPTVTAIRVKDALDSVNSVVADIALAIRAAASVTLIASMLVLGGALAASHRSRIYDAVVLKTLGATRGRLVGAFALEYAIIGAATAIFAILAGSVAAWYVLTEIMEIEFALLPLTAAGAVVIALAVTVGLGLIGTWRALGEKPTGVLRDQ</sequence>
<feature type="transmembrane region" description="Helical" evidence="6">
    <location>
        <begin position="272"/>
        <end position="295"/>
    </location>
</feature>
<dbReference type="RefSeq" id="WP_306883779.1">
    <property type="nucleotide sequence ID" value="NZ_JAUSUL010000001.1"/>
</dbReference>
<feature type="transmembrane region" description="Helical" evidence="6">
    <location>
        <begin position="315"/>
        <end position="338"/>
    </location>
</feature>
<evidence type="ECO:0000256" key="3">
    <source>
        <dbReference type="ARBA" id="ARBA00022692"/>
    </source>
</evidence>
<proteinExistence type="predicted"/>
<reference evidence="8" key="1">
    <citation type="submission" date="2023-07" db="EMBL/GenBank/DDBJ databases">
        <title>Genomic Encyclopedia of Type Strains, Phase IV (KMG-IV): sequencing the most valuable type-strain genomes for metagenomic binning, comparative biology and taxonomic classification.</title>
        <authorList>
            <person name="Goeker M."/>
        </authorList>
    </citation>
    <scope>NUCLEOTIDE SEQUENCE</scope>
    <source>
        <strain evidence="8">DSM 21202</strain>
    </source>
</reference>
<dbReference type="InterPro" id="IPR038766">
    <property type="entry name" value="Membrane_comp_ABC_pdt"/>
</dbReference>
<dbReference type="PANTHER" id="PTHR30287:SF1">
    <property type="entry name" value="INNER MEMBRANE PROTEIN"/>
    <property type="match status" value="1"/>
</dbReference>
<dbReference type="PANTHER" id="PTHR30287">
    <property type="entry name" value="MEMBRANE COMPONENT OF PREDICTED ABC SUPERFAMILY METABOLITE UPTAKE TRANSPORTER"/>
    <property type="match status" value="1"/>
</dbReference>
<feature type="transmembrane region" description="Helical" evidence="6">
    <location>
        <begin position="30"/>
        <end position="51"/>
    </location>
</feature>
<feature type="transmembrane region" description="Helical" evidence="6">
    <location>
        <begin position="774"/>
        <end position="803"/>
    </location>
</feature>
<evidence type="ECO:0000256" key="6">
    <source>
        <dbReference type="SAM" id="Phobius"/>
    </source>
</evidence>
<feature type="transmembrane region" description="Helical" evidence="6">
    <location>
        <begin position="486"/>
        <end position="508"/>
    </location>
</feature>
<comment type="caution">
    <text evidence="8">The sequence shown here is derived from an EMBL/GenBank/DDBJ whole genome shotgun (WGS) entry which is preliminary data.</text>
</comment>
<keyword evidence="2" id="KW-1003">Cell membrane</keyword>
<evidence type="ECO:0000256" key="4">
    <source>
        <dbReference type="ARBA" id="ARBA00022989"/>
    </source>
</evidence>
<keyword evidence="5 6" id="KW-0472">Membrane</keyword>
<feature type="transmembrane region" description="Helical" evidence="6">
    <location>
        <begin position="815"/>
        <end position="837"/>
    </location>
</feature>
<dbReference type="GO" id="GO:0005886">
    <property type="term" value="C:plasma membrane"/>
    <property type="evidence" value="ECO:0007669"/>
    <property type="project" value="UniProtKB-SubCell"/>
</dbReference>
<evidence type="ECO:0000259" key="7">
    <source>
        <dbReference type="Pfam" id="PF02687"/>
    </source>
</evidence>
<feature type="transmembrane region" description="Helical" evidence="6">
    <location>
        <begin position="345"/>
        <end position="363"/>
    </location>
</feature>
<evidence type="ECO:0000313" key="9">
    <source>
        <dbReference type="Proteomes" id="UP001229244"/>
    </source>
</evidence>
<feature type="transmembrane region" description="Helical" evidence="6">
    <location>
        <begin position="413"/>
        <end position="432"/>
    </location>
</feature>
<evidence type="ECO:0000256" key="5">
    <source>
        <dbReference type="ARBA" id="ARBA00023136"/>
    </source>
</evidence>
<comment type="subcellular location">
    <subcellularLocation>
        <location evidence="1">Cell membrane</location>
        <topology evidence="1">Multi-pass membrane protein</topology>
    </subcellularLocation>
</comment>
<keyword evidence="4 6" id="KW-1133">Transmembrane helix</keyword>
<evidence type="ECO:0000256" key="2">
    <source>
        <dbReference type="ARBA" id="ARBA00022475"/>
    </source>
</evidence>
<dbReference type="AlphaFoldDB" id="A0AAE4AQE5"/>
<feature type="domain" description="ABC3 transporter permease C-terminal" evidence="7">
    <location>
        <begin position="734"/>
        <end position="845"/>
    </location>
</feature>
<evidence type="ECO:0000256" key="1">
    <source>
        <dbReference type="ARBA" id="ARBA00004651"/>
    </source>
</evidence>
<protein>
    <submittedName>
        <fullName evidence="8">ABC transport system permease protein</fullName>
    </submittedName>
</protein>
<evidence type="ECO:0000313" key="8">
    <source>
        <dbReference type="EMBL" id="MDQ0313991.1"/>
    </source>
</evidence>
<keyword evidence="9" id="KW-1185">Reference proteome</keyword>
<feature type="domain" description="ABC3 transporter permease C-terminal" evidence="7">
    <location>
        <begin position="276"/>
        <end position="388"/>
    </location>
</feature>
<dbReference type="InterPro" id="IPR003838">
    <property type="entry name" value="ABC3_permease_C"/>
</dbReference>
<dbReference type="Pfam" id="PF02687">
    <property type="entry name" value="FtsX"/>
    <property type="match status" value="2"/>
</dbReference>
<keyword evidence="3 6" id="KW-0812">Transmembrane</keyword>
<feature type="transmembrane region" description="Helical" evidence="6">
    <location>
        <begin position="438"/>
        <end position="465"/>
    </location>
</feature>
<dbReference type="EMBL" id="JAUSUL010000001">
    <property type="protein sequence ID" value="MDQ0313991.1"/>
    <property type="molecule type" value="Genomic_DNA"/>
</dbReference>